<keyword evidence="3" id="KW-1185">Reference proteome</keyword>
<gene>
    <name evidence="2" type="ORF">TBRA_LOCUS9324</name>
</gene>
<dbReference type="Proteomes" id="UP000479190">
    <property type="component" value="Unassembled WGS sequence"/>
</dbReference>
<dbReference type="AlphaFoldDB" id="A0A6H5ILM6"/>
<reference evidence="2 3" key="1">
    <citation type="submission" date="2020-02" db="EMBL/GenBank/DDBJ databases">
        <authorList>
            <person name="Ferguson B K."/>
        </authorList>
    </citation>
    <scope>NUCLEOTIDE SEQUENCE [LARGE SCALE GENOMIC DNA]</scope>
</reference>
<accession>A0A6H5ILM6</accession>
<feature type="region of interest" description="Disordered" evidence="1">
    <location>
        <begin position="15"/>
        <end position="47"/>
    </location>
</feature>
<organism evidence="2 3">
    <name type="scientific">Trichogramma brassicae</name>
    <dbReference type="NCBI Taxonomy" id="86971"/>
    <lineage>
        <taxon>Eukaryota</taxon>
        <taxon>Metazoa</taxon>
        <taxon>Ecdysozoa</taxon>
        <taxon>Arthropoda</taxon>
        <taxon>Hexapoda</taxon>
        <taxon>Insecta</taxon>
        <taxon>Pterygota</taxon>
        <taxon>Neoptera</taxon>
        <taxon>Endopterygota</taxon>
        <taxon>Hymenoptera</taxon>
        <taxon>Apocrita</taxon>
        <taxon>Proctotrupomorpha</taxon>
        <taxon>Chalcidoidea</taxon>
        <taxon>Trichogrammatidae</taxon>
        <taxon>Trichogramma</taxon>
    </lineage>
</organism>
<sequence length="79" mass="8776">GRAPPKERILISGFCGAAQGTRQQDTRPTARPQKSLAGPRRHAKTAPRTMLQREISYHLSAYQNPQGIRSTARLLRHGC</sequence>
<dbReference type="EMBL" id="CADCXV010000858">
    <property type="protein sequence ID" value="CAB0037497.1"/>
    <property type="molecule type" value="Genomic_DNA"/>
</dbReference>
<proteinExistence type="predicted"/>
<protein>
    <submittedName>
        <fullName evidence="2">Uncharacterized protein</fullName>
    </submittedName>
</protein>
<evidence type="ECO:0000256" key="1">
    <source>
        <dbReference type="SAM" id="MobiDB-lite"/>
    </source>
</evidence>
<name>A0A6H5ILM6_9HYME</name>
<evidence type="ECO:0000313" key="3">
    <source>
        <dbReference type="Proteomes" id="UP000479190"/>
    </source>
</evidence>
<evidence type="ECO:0000313" key="2">
    <source>
        <dbReference type="EMBL" id="CAB0037497.1"/>
    </source>
</evidence>
<feature type="non-terminal residue" evidence="2">
    <location>
        <position position="1"/>
    </location>
</feature>